<dbReference type="AlphaFoldDB" id="A0A6C1EAE8"/>
<evidence type="ECO:0000256" key="5">
    <source>
        <dbReference type="SAM" id="MobiDB-lite"/>
    </source>
</evidence>
<sequence>MSKKLSLEERLSLATKKGRKKNKRSTSNLSSPSPVVLSNNEQESARTSIDDAAAGVVSIDNAENIDDPAVRSESTVEGDTGKADSIAVDDVVHPDHNRTDCFDDTTVSLPTWLPKNYTEFTVEELVKEISPEYLRLNKQIDDLTNELSRKSQIETTDSIFFKLIKEKDDLIDQLRKEGAKLAETELRQSNQIKALRTKVKDLEYEVSELNDSSAQSVENYNELQSLYHNIQGQLAEATNKLKDADKQKESLETLEKNIKEKDDLITILQQSLDNMRTLLEKEKSEFQTEKKALQEATVDQVTTLETKLEQLRIELDSSTQNLDAKSNRDFVDDQQSYEEKQHASFQYNRLKEQLESSKANWDSIEYALNTKIVNLENRFESIMKEKNDIEEKYQTALRSSETLGKQLEKEKENHSKAVLEVKDLERRVETLKSSLQSISDDYNLLKKKYEIQRSQLEQKENELKPHQENSNEKIIDKIPVELTDSLNSMEGNIEDEWTLPQENSMLSLSMSKLGELGSDPSLKPIYNESHETICSEESQHFDRKNVDFSIDDIPEEAAALQAIREGESMKSLNNTSIPYRRASVQLSNSNGHISAHLVNKLSTELKRLEGELSASKELYDNLLKEKTKANDEILRLLEENDKFNEVNKQKDDLLKRVEQMQSKLETSLQLLGEKTEQVEELENDVSDLKEMMHQQVQQMVEMQGKMR</sequence>
<feature type="coiled-coil region" evidence="4">
    <location>
        <begin position="372"/>
        <end position="469"/>
    </location>
</feature>
<dbReference type="GO" id="GO:0005783">
    <property type="term" value="C:endoplasmic reticulum"/>
    <property type="evidence" value="ECO:0007669"/>
    <property type="project" value="TreeGrafter"/>
</dbReference>
<organism evidence="7 8">
    <name type="scientific">Saccharomyces pastorianus</name>
    <name type="common">Lager yeast</name>
    <name type="synonym">Saccharomyces cerevisiae x Saccharomyces eubayanus</name>
    <dbReference type="NCBI Taxonomy" id="27292"/>
    <lineage>
        <taxon>Eukaryota</taxon>
        <taxon>Fungi</taxon>
        <taxon>Dikarya</taxon>
        <taxon>Ascomycota</taxon>
        <taxon>Saccharomycotina</taxon>
        <taxon>Saccharomycetes</taxon>
        <taxon>Saccharomycetales</taxon>
        <taxon>Saccharomycetaceae</taxon>
        <taxon>Saccharomyces</taxon>
    </lineage>
</organism>
<dbReference type="Pfam" id="PF12325">
    <property type="entry name" value="TMF_TATA_bd"/>
    <property type="match status" value="1"/>
</dbReference>
<dbReference type="InterPro" id="IPR022092">
    <property type="entry name" value="TMF_DNA-bd"/>
</dbReference>
<evidence type="ECO:0000259" key="6">
    <source>
        <dbReference type="Pfam" id="PF12325"/>
    </source>
</evidence>
<keyword evidence="2" id="KW-0333">Golgi apparatus</keyword>
<keyword evidence="3 4" id="KW-0175">Coiled coil</keyword>
<keyword evidence="8" id="KW-1185">Reference proteome</keyword>
<dbReference type="InterPro" id="IPR052602">
    <property type="entry name" value="Growth_transcription_reg"/>
</dbReference>
<evidence type="ECO:0000313" key="7">
    <source>
        <dbReference type="EMBL" id="QID86222.1"/>
    </source>
</evidence>
<evidence type="ECO:0000256" key="2">
    <source>
        <dbReference type="ARBA" id="ARBA00023034"/>
    </source>
</evidence>
<feature type="region of interest" description="Disordered" evidence="5">
    <location>
        <begin position="1"/>
        <end position="52"/>
    </location>
</feature>
<protein>
    <submittedName>
        <fullName evidence="7">Protein sgm1</fullName>
    </submittedName>
</protein>
<dbReference type="Proteomes" id="UP000501346">
    <property type="component" value="Chromosome SeX-ScX"/>
</dbReference>
<dbReference type="PANTHER" id="PTHR46515:SF1">
    <property type="entry name" value="TATA ELEMENT MODULATORY FACTOR"/>
    <property type="match status" value="1"/>
</dbReference>
<feature type="compositionally biased region" description="Low complexity" evidence="5">
    <location>
        <begin position="27"/>
        <end position="40"/>
    </location>
</feature>
<feature type="coiled-coil region" evidence="4">
    <location>
        <begin position="192"/>
        <end position="328"/>
    </location>
</feature>
<evidence type="ECO:0000256" key="4">
    <source>
        <dbReference type="SAM" id="Coils"/>
    </source>
</evidence>
<feature type="compositionally biased region" description="Basic and acidic residues" evidence="5">
    <location>
        <begin position="1"/>
        <end position="11"/>
    </location>
</feature>
<evidence type="ECO:0000256" key="3">
    <source>
        <dbReference type="ARBA" id="ARBA00023054"/>
    </source>
</evidence>
<feature type="domain" description="TATA element modulatory factor 1 TATA binding" evidence="6">
    <location>
        <begin position="587"/>
        <end position="699"/>
    </location>
</feature>
<proteinExistence type="predicted"/>
<dbReference type="Pfam" id="PF12329">
    <property type="entry name" value="TMF_DNA_bd"/>
    <property type="match status" value="1"/>
</dbReference>
<comment type="subcellular location">
    <subcellularLocation>
        <location evidence="1">Golgi apparatus</location>
    </subcellularLocation>
</comment>
<gene>
    <name evidence="7" type="primary">SGM1_3</name>
    <name evidence="7" type="ORF">GRS66_008839</name>
</gene>
<evidence type="ECO:0000256" key="1">
    <source>
        <dbReference type="ARBA" id="ARBA00004555"/>
    </source>
</evidence>
<dbReference type="OrthoDB" id="74178at2759"/>
<reference evidence="7 8" key="1">
    <citation type="journal article" date="2019" name="BMC Genomics">
        <title>Chromosome level assembly and comparative genome analysis confirm lager-brewing yeasts originated from a single hybridization.</title>
        <authorList>
            <person name="Salazar A.N."/>
            <person name="Gorter de Vries A.R."/>
            <person name="van den Broek M."/>
            <person name="Brouwers N."/>
            <person name="de la Torre Cortes P."/>
            <person name="Kuijpers N.G.A."/>
            <person name="Daran J.G."/>
            <person name="Abeel T."/>
        </authorList>
    </citation>
    <scope>NUCLEOTIDE SEQUENCE [LARGE SCALE GENOMIC DNA]</scope>
    <source>
        <strain evidence="7 8">CBS 1483</strain>
    </source>
</reference>
<dbReference type="GO" id="GO:0005794">
    <property type="term" value="C:Golgi apparatus"/>
    <property type="evidence" value="ECO:0007669"/>
    <property type="project" value="UniProtKB-SubCell"/>
</dbReference>
<dbReference type="InterPro" id="IPR022091">
    <property type="entry name" value="TMF_TATA-bd"/>
</dbReference>
<evidence type="ECO:0000313" key="8">
    <source>
        <dbReference type="Proteomes" id="UP000501346"/>
    </source>
</evidence>
<name>A0A6C1EAE8_SACPS</name>
<dbReference type="PANTHER" id="PTHR46515">
    <property type="entry name" value="TATA ELEMENT MODULATORY FACTOR TMF1"/>
    <property type="match status" value="1"/>
</dbReference>
<feature type="coiled-coil region" evidence="4">
    <location>
        <begin position="598"/>
        <end position="698"/>
    </location>
</feature>
<dbReference type="EMBL" id="CP049007">
    <property type="protein sequence ID" value="QID86222.1"/>
    <property type="molecule type" value="Genomic_DNA"/>
</dbReference>
<accession>A0A6C1EAE8</accession>